<dbReference type="GO" id="GO:0050660">
    <property type="term" value="F:flavin adenine dinucleotide binding"/>
    <property type="evidence" value="ECO:0007669"/>
    <property type="project" value="TreeGrafter"/>
</dbReference>
<dbReference type="FunFam" id="1.20.120.310:FF:000002">
    <property type="entry name" value="Sulfhydryl oxidase"/>
    <property type="match status" value="1"/>
</dbReference>
<dbReference type="Proteomes" id="UP000315783">
    <property type="component" value="Unassembled WGS sequence"/>
</dbReference>
<evidence type="ECO:0000256" key="4">
    <source>
        <dbReference type="ARBA" id="ARBA00023002"/>
    </source>
</evidence>
<evidence type="ECO:0000313" key="10">
    <source>
        <dbReference type="Proteomes" id="UP000315783"/>
    </source>
</evidence>
<comment type="catalytic activity">
    <reaction evidence="6">
        <text>2 R'C(R)SH + O2 = R'C(R)S-S(R)CR' + H2O2</text>
        <dbReference type="Rhea" id="RHEA:17357"/>
        <dbReference type="ChEBI" id="CHEBI:15379"/>
        <dbReference type="ChEBI" id="CHEBI:16240"/>
        <dbReference type="ChEBI" id="CHEBI:16520"/>
        <dbReference type="ChEBI" id="CHEBI:17412"/>
        <dbReference type="EC" id="1.8.3.2"/>
    </reaction>
</comment>
<dbReference type="GO" id="GO:0016971">
    <property type="term" value="F:flavin-dependent sulfhydryl oxidase activity"/>
    <property type="evidence" value="ECO:0007669"/>
    <property type="project" value="InterPro"/>
</dbReference>
<proteinExistence type="predicted"/>
<dbReference type="PROSITE" id="PS51324">
    <property type="entry name" value="ERV_ALR"/>
    <property type="match status" value="1"/>
</dbReference>
<dbReference type="Gene3D" id="1.20.120.310">
    <property type="entry name" value="ERV/ALR sulfhydryl oxidase domain"/>
    <property type="match status" value="1"/>
</dbReference>
<dbReference type="PANTHER" id="PTHR12645">
    <property type="entry name" value="ALR/ERV"/>
    <property type="match status" value="1"/>
</dbReference>
<dbReference type="STRING" id="43265.A0A545UT80"/>
<dbReference type="EMBL" id="SPUK01000014">
    <property type="protein sequence ID" value="TQV92677.1"/>
    <property type="molecule type" value="Genomic_DNA"/>
</dbReference>
<evidence type="ECO:0000256" key="6">
    <source>
        <dbReference type="RuleBase" id="RU371123"/>
    </source>
</evidence>
<dbReference type="InterPro" id="IPR039799">
    <property type="entry name" value="ALR/ERV"/>
</dbReference>
<gene>
    <name evidence="9" type="ORF">IF1G_08601</name>
</gene>
<evidence type="ECO:0000256" key="5">
    <source>
        <dbReference type="ARBA" id="ARBA00023157"/>
    </source>
</evidence>
<keyword evidence="4 6" id="KW-0560">Oxidoreductase</keyword>
<protein>
    <recommendedName>
        <fullName evidence="6">Sulfhydryl oxidase</fullName>
        <ecNumber evidence="6">1.8.3.2</ecNumber>
    </recommendedName>
</protein>
<keyword evidence="2 6" id="KW-0285">Flavoprotein</keyword>
<organism evidence="9 10">
    <name type="scientific">Cordyceps javanica</name>
    <dbReference type="NCBI Taxonomy" id="43265"/>
    <lineage>
        <taxon>Eukaryota</taxon>
        <taxon>Fungi</taxon>
        <taxon>Dikarya</taxon>
        <taxon>Ascomycota</taxon>
        <taxon>Pezizomycotina</taxon>
        <taxon>Sordariomycetes</taxon>
        <taxon>Hypocreomycetidae</taxon>
        <taxon>Hypocreales</taxon>
        <taxon>Cordycipitaceae</taxon>
        <taxon>Cordyceps</taxon>
    </lineage>
</organism>
<dbReference type="InterPro" id="IPR017905">
    <property type="entry name" value="ERV/ALR_sulphydryl_oxidase"/>
</dbReference>
<keyword evidence="5" id="KW-1015">Disulfide bond</keyword>
<dbReference type="EC" id="1.8.3.2" evidence="6"/>
<comment type="caution">
    <text evidence="9">The sequence shown here is derived from an EMBL/GenBank/DDBJ whole genome shotgun (WGS) entry which is preliminary data.</text>
</comment>
<dbReference type="OrthoDB" id="59470at2759"/>
<accession>A0A545UT80</accession>
<dbReference type="GO" id="GO:0005739">
    <property type="term" value="C:mitochondrion"/>
    <property type="evidence" value="ECO:0007669"/>
    <property type="project" value="TreeGrafter"/>
</dbReference>
<evidence type="ECO:0000256" key="3">
    <source>
        <dbReference type="ARBA" id="ARBA00022827"/>
    </source>
</evidence>
<feature type="compositionally biased region" description="Basic and acidic residues" evidence="7">
    <location>
        <begin position="208"/>
        <end position="235"/>
    </location>
</feature>
<evidence type="ECO:0000256" key="1">
    <source>
        <dbReference type="ARBA" id="ARBA00001974"/>
    </source>
</evidence>
<dbReference type="InterPro" id="IPR036774">
    <property type="entry name" value="ERV/ALR_sulphydryl_oxid_sf"/>
</dbReference>
<evidence type="ECO:0000313" key="9">
    <source>
        <dbReference type="EMBL" id="TQV92677.1"/>
    </source>
</evidence>
<keyword evidence="3 6" id="KW-0274">FAD</keyword>
<evidence type="ECO:0000259" key="8">
    <source>
        <dbReference type="PROSITE" id="PS51324"/>
    </source>
</evidence>
<feature type="region of interest" description="Disordered" evidence="7">
    <location>
        <begin position="205"/>
        <end position="235"/>
    </location>
</feature>
<keyword evidence="10" id="KW-1185">Reference proteome</keyword>
<evidence type="ECO:0000256" key="2">
    <source>
        <dbReference type="ARBA" id="ARBA00022630"/>
    </source>
</evidence>
<dbReference type="Pfam" id="PF04777">
    <property type="entry name" value="Evr1_Alr"/>
    <property type="match status" value="1"/>
</dbReference>
<dbReference type="AlphaFoldDB" id="A0A545UT80"/>
<name>A0A545UT80_9HYPO</name>
<sequence length="235" mass="25707">MARRQHLVLSLLLIVFLFLSISYFFTSVPAAAVDRAASLVGVTSNKNKQQRPGGGGGDGDDDAKLVKDAAPVQTPTPSGGFSIDLDSLPSLEGDSIAPKLENATLKAELGRATWRFLHTMAARFPDKPTKDERTTFETFMQLFGRLYPCGDCARHFRAILAEYPPQSGSRSAAAGWLCFAHNKVNDRLGKPEFDCNAIGDFYDCGCAEDDKDKKKTKDEPRAGGDENNKDKEKKE</sequence>
<dbReference type="PANTHER" id="PTHR12645:SF1">
    <property type="entry name" value="FAD-LINKED SULFHYDRYL OXIDASE ERV2"/>
    <property type="match status" value="1"/>
</dbReference>
<dbReference type="SUPFAM" id="SSF69000">
    <property type="entry name" value="FAD-dependent thiol oxidase"/>
    <property type="match status" value="1"/>
</dbReference>
<feature type="domain" description="ERV/ALR sulfhydryl oxidase" evidence="8">
    <location>
        <begin position="102"/>
        <end position="202"/>
    </location>
</feature>
<reference evidence="9 10" key="1">
    <citation type="journal article" date="2019" name="Appl. Microbiol. Biotechnol.">
        <title>Genome sequence of Isaria javanica and comparative genome analysis insights into family S53 peptidase evolution in fungal entomopathogens.</title>
        <authorList>
            <person name="Lin R."/>
            <person name="Zhang X."/>
            <person name="Xin B."/>
            <person name="Zou M."/>
            <person name="Gao Y."/>
            <person name="Qin F."/>
            <person name="Hu Q."/>
            <person name="Xie B."/>
            <person name="Cheng X."/>
        </authorList>
    </citation>
    <scope>NUCLEOTIDE SEQUENCE [LARGE SCALE GENOMIC DNA]</scope>
    <source>
        <strain evidence="9 10">IJ1G</strain>
    </source>
</reference>
<evidence type="ECO:0000256" key="7">
    <source>
        <dbReference type="SAM" id="MobiDB-lite"/>
    </source>
</evidence>
<comment type="cofactor">
    <cofactor evidence="1 6">
        <name>FAD</name>
        <dbReference type="ChEBI" id="CHEBI:57692"/>
    </cofactor>
</comment>
<feature type="region of interest" description="Disordered" evidence="7">
    <location>
        <begin position="44"/>
        <end position="64"/>
    </location>
</feature>